<evidence type="ECO:0000313" key="2">
    <source>
        <dbReference type="EMBL" id="CUV13315.1"/>
    </source>
</evidence>
<accession>A0A0S4TUL4</accession>
<gene>
    <name evidence="2" type="ORF">RUN39_v1_570018</name>
</gene>
<sequence>MTATIYQKTDKGHKEIRTRSHRLDQKHRALLLMVNGEKTCDDILTQLQPLGMQQAEFDALELDGYIRPHVADTPPPPEVQAVTPAPAPQHAPSSAPPTARTPADGHGVEGYQRLYRFYTEAISRHLGLRGYLLEMKVEKAASLAELIALRDTLKAALFKARGEPDTSNVIAQLDLLIDEATS</sequence>
<dbReference type="PATRIC" id="fig|305.106.peg.768"/>
<proteinExistence type="predicted"/>
<reference evidence="2" key="1">
    <citation type="submission" date="2015-10" db="EMBL/GenBank/DDBJ databases">
        <authorList>
            <person name="Gilbert D.G."/>
        </authorList>
    </citation>
    <scope>NUCLEOTIDE SEQUENCE</scope>
    <source>
        <strain evidence="2">Phyl III-seqv23</strain>
    </source>
</reference>
<dbReference type="AlphaFoldDB" id="A0A0S4TUL4"/>
<organism evidence="2">
    <name type="scientific">Ralstonia solanacearum</name>
    <name type="common">Pseudomonas solanacearum</name>
    <dbReference type="NCBI Taxonomy" id="305"/>
    <lineage>
        <taxon>Bacteria</taxon>
        <taxon>Pseudomonadati</taxon>
        <taxon>Pseudomonadota</taxon>
        <taxon>Betaproteobacteria</taxon>
        <taxon>Burkholderiales</taxon>
        <taxon>Burkholderiaceae</taxon>
        <taxon>Ralstonia</taxon>
        <taxon>Ralstonia solanacearum species complex</taxon>
    </lineage>
</organism>
<protein>
    <recommendedName>
        <fullName evidence="3">Proline-rich protein</fullName>
    </recommendedName>
</protein>
<feature type="compositionally biased region" description="Low complexity" evidence="1">
    <location>
        <begin position="88"/>
        <end position="102"/>
    </location>
</feature>
<evidence type="ECO:0008006" key="3">
    <source>
        <dbReference type="Google" id="ProtNLM"/>
    </source>
</evidence>
<name>A0A0S4TUL4_RALSL</name>
<evidence type="ECO:0000256" key="1">
    <source>
        <dbReference type="SAM" id="MobiDB-lite"/>
    </source>
</evidence>
<feature type="region of interest" description="Disordered" evidence="1">
    <location>
        <begin position="68"/>
        <end position="106"/>
    </location>
</feature>
<dbReference type="EMBL" id="LN899819">
    <property type="protein sequence ID" value="CUV13315.1"/>
    <property type="molecule type" value="Genomic_DNA"/>
</dbReference>